<feature type="domain" description="C2H2-type" evidence="14">
    <location>
        <begin position="413"/>
        <end position="435"/>
    </location>
</feature>
<evidence type="ECO:0000256" key="8">
    <source>
        <dbReference type="ARBA" id="ARBA00023015"/>
    </source>
</evidence>
<evidence type="ECO:0000259" key="14">
    <source>
        <dbReference type="PROSITE" id="PS50157"/>
    </source>
</evidence>
<keyword evidence="5" id="KW-0677">Repeat</keyword>
<feature type="region of interest" description="Disordered" evidence="13">
    <location>
        <begin position="772"/>
        <end position="807"/>
    </location>
</feature>
<accession>A0A6F9DWV0</accession>
<name>A0A6F9DWV0_9ASCI</name>
<dbReference type="PANTHER" id="PTHR16515">
    <property type="entry name" value="PR DOMAIN ZINC FINGER PROTEIN"/>
    <property type="match status" value="1"/>
</dbReference>
<dbReference type="EMBL" id="LR792062">
    <property type="protein sequence ID" value="CAB3267924.1"/>
    <property type="molecule type" value="mRNA"/>
</dbReference>
<keyword evidence="6 12" id="KW-0863">Zinc-finger</keyword>
<protein>
    <submittedName>
        <fullName evidence="15">ZF(C2H2)-26 zinc finger protein</fullName>
    </submittedName>
</protein>
<evidence type="ECO:0000256" key="10">
    <source>
        <dbReference type="ARBA" id="ARBA00023163"/>
    </source>
</evidence>
<proteinExistence type="evidence at transcript level"/>
<dbReference type="Pfam" id="PF00096">
    <property type="entry name" value="zf-C2H2"/>
    <property type="match status" value="5"/>
</dbReference>
<evidence type="ECO:0000256" key="13">
    <source>
        <dbReference type="SAM" id="MobiDB-lite"/>
    </source>
</evidence>
<dbReference type="GO" id="GO:0010468">
    <property type="term" value="P:regulation of gene expression"/>
    <property type="evidence" value="ECO:0007669"/>
    <property type="project" value="TreeGrafter"/>
</dbReference>
<feature type="domain" description="C2H2-type" evidence="14">
    <location>
        <begin position="655"/>
        <end position="682"/>
    </location>
</feature>
<evidence type="ECO:0000256" key="9">
    <source>
        <dbReference type="ARBA" id="ARBA00023125"/>
    </source>
</evidence>
<dbReference type="GO" id="GO:0008270">
    <property type="term" value="F:zinc ion binding"/>
    <property type="evidence" value="ECO:0007669"/>
    <property type="project" value="UniProtKB-KW"/>
</dbReference>
<comment type="function">
    <text evidence="1">May be involved in transcriptional regulation.</text>
</comment>
<feature type="domain" description="C2H2-type" evidence="14">
    <location>
        <begin position="533"/>
        <end position="561"/>
    </location>
</feature>
<feature type="domain" description="C2H2-type" evidence="14">
    <location>
        <begin position="717"/>
        <end position="744"/>
    </location>
</feature>
<dbReference type="GO" id="GO:0003677">
    <property type="term" value="F:DNA binding"/>
    <property type="evidence" value="ECO:0007669"/>
    <property type="project" value="UniProtKB-KW"/>
</dbReference>
<dbReference type="PROSITE" id="PS50157">
    <property type="entry name" value="ZINC_FINGER_C2H2_2"/>
    <property type="match status" value="11"/>
</dbReference>
<evidence type="ECO:0000256" key="4">
    <source>
        <dbReference type="ARBA" id="ARBA00022723"/>
    </source>
</evidence>
<keyword evidence="11" id="KW-0539">Nucleus</keyword>
<feature type="domain" description="C2H2-type" evidence="14">
    <location>
        <begin position="385"/>
        <end position="412"/>
    </location>
</feature>
<evidence type="ECO:0000256" key="11">
    <source>
        <dbReference type="ARBA" id="ARBA00023242"/>
    </source>
</evidence>
<evidence type="ECO:0000256" key="2">
    <source>
        <dbReference type="ARBA" id="ARBA00004123"/>
    </source>
</evidence>
<dbReference type="Gene3D" id="3.30.160.60">
    <property type="entry name" value="Classic Zinc Finger"/>
    <property type="match status" value="8"/>
</dbReference>
<keyword evidence="9" id="KW-0238">DNA-binding</keyword>
<evidence type="ECO:0000256" key="12">
    <source>
        <dbReference type="PROSITE-ProRule" id="PRU00042"/>
    </source>
</evidence>
<dbReference type="InterPro" id="IPR050331">
    <property type="entry name" value="Zinc_finger"/>
</dbReference>
<dbReference type="GO" id="GO:0005634">
    <property type="term" value="C:nucleus"/>
    <property type="evidence" value="ECO:0007669"/>
    <property type="project" value="UniProtKB-SubCell"/>
</dbReference>
<reference evidence="15" key="1">
    <citation type="submission" date="2020-04" db="EMBL/GenBank/DDBJ databases">
        <authorList>
            <person name="Neveu A P."/>
        </authorList>
    </citation>
    <scope>NUCLEOTIDE SEQUENCE</scope>
    <source>
        <tissue evidence="15">Whole embryo</tissue>
    </source>
</reference>
<dbReference type="FunFam" id="3.30.160.60:FF:000679">
    <property type="entry name" value="Zinc finger protein 341"/>
    <property type="match status" value="1"/>
</dbReference>
<keyword evidence="8" id="KW-0805">Transcription regulation</keyword>
<evidence type="ECO:0000313" key="15">
    <source>
        <dbReference type="EMBL" id="CAB3267924.1"/>
    </source>
</evidence>
<dbReference type="PROSITE" id="PS00028">
    <property type="entry name" value="ZINC_FINGER_C2H2_1"/>
    <property type="match status" value="10"/>
</dbReference>
<sequence length="850" mass="95507">MQSYFESLSGPGTAENLSFLENTSALPDGRQSNLHQVSSHVHIPPGTSSLSVQECQNPVIDNDESDIFQCGRCKQQFNSLEMFFQHKNTPCMTARQQHVCPATPIQQHLLTEDVSNVNNRIEANYETNDIGSLQSISINEGSQLNQLSVCVPSHNTNGQTESPFAVPAPITHNLHCIGSLSSVQTHQQNVSSNTMTNRDNIIRPSYVEGQCASSSTCSVTIQQPARIVMSDDLLLNAGNVARISNNEAMNASNGIVDHELTAGNGLISSLLDQIPPYETSQNLSALQTHGNNQQTSTLLQLDEECSTYLQMPMMSKNQSILPTLPKSRGKSLETILPKLYDKTSDNNRPTQGFSDATLPASTSLVSSLGTSHSLTMAFVDSKKKFKCHYCNKMFAKNFDLEQHTRSHTGEKPFQCIVCGRAFAQKSNVKKHMISHKVWLKGKKSFPQHFSKETETNTEEKQNDSSVVADEEVVSFVCEYCGKSFKSYNKRKSHMKEHKDKQVYKCLKEECSSTFVDLDKFVEHVKSHETGMTYRCHQCHKVFKSLHDLGVHQYQVHLNSKRKNTHTKMYACTLCPSKFSHPTALREHMNSDPHKYVCKMCNASFTCERYLRKHYLLQHKGKQGTQEAKCTECGKILRSVYYLRLHMLIHTKELPYHCTKCDAAFNRKDKVKRHMLTHDTIKRFKCPLKSVLGCTKEFNRADKLKDHIISHSGVKKSFACSFCSKTYSRLSSKIKHEKAHSSNFYCGTCLRGFDSESNFKQHKCRKPVTAKSASVSATRTKRRKNSIKKIIQPQGSENHSTGNDQDAGCKETTTSYTTLLNLDAGTHDGPTYVETTANLSTNDNKRVVCTP</sequence>
<evidence type="ECO:0000256" key="7">
    <source>
        <dbReference type="ARBA" id="ARBA00022833"/>
    </source>
</evidence>
<gene>
    <name evidence="15" type="primary">Zfp341</name>
</gene>
<feature type="compositionally biased region" description="Polar residues" evidence="13">
    <location>
        <begin position="792"/>
        <end position="803"/>
    </location>
</feature>
<dbReference type="FunFam" id="3.30.160.60:FF:000226">
    <property type="entry name" value="Zinc finger protein 236 variant"/>
    <property type="match status" value="1"/>
</dbReference>
<dbReference type="AlphaFoldDB" id="A0A6F9DWV0"/>
<evidence type="ECO:0000256" key="1">
    <source>
        <dbReference type="ARBA" id="ARBA00003767"/>
    </source>
</evidence>
<evidence type="ECO:0000256" key="3">
    <source>
        <dbReference type="ARBA" id="ARBA00006991"/>
    </source>
</evidence>
<dbReference type="SMART" id="SM00355">
    <property type="entry name" value="ZnF_C2H2"/>
    <property type="match status" value="12"/>
</dbReference>
<feature type="domain" description="C2H2-type" evidence="14">
    <location>
        <begin position="627"/>
        <end position="654"/>
    </location>
</feature>
<dbReference type="PANTHER" id="PTHR16515:SF2">
    <property type="entry name" value="PR DOMAIN ZINC FINGER PROTEIN 4"/>
    <property type="match status" value="1"/>
</dbReference>
<feature type="domain" description="C2H2-type" evidence="14">
    <location>
        <begin position="683"/>
        <end position="715"/>
    </location>
</feature>
<feature type="domain" description="C2H2-type" evidence="14">
    <location>
        <begin position="595"/>
        <end position="623"/>
    </location>
</feature>
<comment type="subcellular location">
    <subcellularLocation>
        <location evidence="2">Nucleus</location>
    </subcellularLocation>
</comment>
<dbReference type="FunFam" id="3.30.160.60:FF:000446">
    <property type="entry name" value="Zinc finger protein"/>
    <property type="match status" value="1"/>
</dbReference>
<comment type="similarity">
    <text evidence="3">Belongs to the krueppel C2H2-type zinc-finger protein family.</text>
</comment>
<organism evidence="15">
    <name type="scientific">Phallusia mammillata</name>
    <dbReference type="NCBI Taxonomy" id="59560"/>
    <lineage>
        <taxon>Eukaryota</taxon>
        <taxon>Metazoa</taxon>
        <taxon>Chordata</taxon>
        <taxon>Tunicata</taxon>
        <taxon>Ascidiacea</taxon>
        <taxon>Phlebobranchia</taxon>
        <taxon>Ascidiidae</taxon>
        <taxon>Phallusia</taxon>
    </lineage>
</organism>
<keyword evidence="10" id="KW-0804">Transcription</keyword>
<dbReference type="SUPFAM" id="SSF57667">
    <property type="entry name" value="beta-beta-alpha zinc fingers"/>
    <property type="match status" value="5"/>
</dbReference>
<dbReference type="InterPro" id="IPR036236">
    <property type="entry name" value="Znf_C2H2_sf"/>
</dbReference>
<dbReference type="InterPro" id="IPR013087">
    <property type="entry name" value="Znf_C2H2_type"/>
</dbReference>
<evidence type="ECO:0000256" key="6">
    <source>
        <dbReference type="ARBA" id="ARBA00022771"/>
    </source>
</evidence>
<feature type="domain" description="C2H2-type" evidence="14">
    <location>
        <begin position="503"/>
        <end position="527"/>
    </location>
</feature>
<keyword evidence="4" id="KW-0479">Metal-binding</keyword>
<evidence type="ECO:0000256" key="5">
    <source>
        <dbReference type="ARBA" id="ARBA00022737"/>
    </source>
</evidence>
<keyword evidence="7" id="KW-0862">Zinc</keyword>
<feature type="domain" description="C2H2-type" evidence="14">
    <location>
        <begin position="475"/>
        <end position="502"/>
    </location>
</feature>
<feature type="domain" description="C2H2-type" evidence="14">
    <location>
        <begin position="569"/>
        <end position="593"/>
    </location>
</feature>